<organism evidence="3 4">
    <name type="scientific">Callosobruchus maculatus</name>
    <name type="common">Southern cowpea weevil</name>
    <name type="synonym">Pulse bruchid</name>
    <dbReference type="NCBI Taxonomy" id="64391"/>
    <lineage>
        <taxon>Eukaryota</taxon>
        <taxon>Metazoa</taxon>
        <taxon>Ecdysozoa</taxon>
        <taxon>Arthropoda</taxon>
        <taxon>Hexapoda</taxon>
        <taxon>Insecta</taxon>
        <taxon>Pterygota</taxon>
        <taxon>Neoptera</taxon>
        <taxon>Endopterygota</taxon>
        <taxon>Coleoptera</taxon>
        <taxon>Polyphaga</taxon>
        <taxon>Cucujiformia</taxon>
        <taxon>Chrysomeloidea</taxon>
        <taxon>Chrysomelidae</taxon>
        <taxon>Bruchinae</taxon>
        <taxon>Bruchini</taxon>
        <taxon>Callosobruchus</taxon>
    </lineage>
</organism>
<dbReference type="PANTHER" id="PTHR39069:SF8">
    <property type="entry name" value="FI17111P1"/>
    <property type="match status" value="1"/>
</dbReference>
<dbReference type="Proteomes" id="UP000410492">
    <property type="component" value="Unassembled WGS sequence"/>
</dbReference>
<dbReference type="EMBL" id="CAACVG010009096">
    <property type="protein sequence ID" value="VEN52037.1"/>
    <property type="molecule type" value="Genomic_DNA"/>
</dbReference>
<reference evidence="3 4" key="1">
    <citation type="submission" date="2019-01" db="EMBL/GenBank/DDBJ databases">
        <authorList>
            <person name="Sayadi A."/>
        </authorList>
    </citation>
    <scope>NUCLEOTIDE SEQUENCE [LARGE SCALE GENOMIC DNA]</scope>
</reference>
<keyword evidence="2" id="KW-0812">Transmembrane</keyword>
<accession>A0A653CXM6</accession>
<gene>
    <name evidence="3" type="ORF">CALMAC_LOCUS12315</name>
</gene>
<evidence type="ECO:0008006" key="5">
    <source>
        <dbReference type="Google" id="ProtNLM"/>
    </source>
</evidence>
<keyword evidence="4" id="KW-1185">Reference proteome</keyword>
<dbReference type="PANTHER" id="PTHR39069">
    <property type="entry name" value="ECDYSONE-INDUCIBLE GENE E1, ISOFORM A"/>
    <property type="match status" value="1"/>
</dbReference>
<evidence type="ECO:0000313" key="4">
    <source>
        <dbReference type="Proteomes" id="UP000410492"/>
    </source>
</evidence>
<sequence length="228" mass="25770">MYLEQFLIFSTFFIYHTSGSALHGECFTSDDCGTIDTYCKNGTCACKENFAVWYDSCIQLPTPSIRCTKKHDCHSSLGQRSICTKRMECACKPFHHIHLGQCVKNRDLEDACDHDHQCYCGTGCESRIACMDKQCFCKEGYKPYGSRRCIDDPLYVKHHHSSHHHTVATSAVSHHHHHHNATTTERSAEQRIEHGDTNKMLSMSASSKLTTYSLTVIVTMLIVLLSGT</sequence>
<keyword evidence="2" id="KW-0472">Membrane</keyword>
<dbReference type="OrthoDB" id="504708at2759"/>
<feature type="region of interest" description="Disordered" evidence="1">
    <location>
        <begin position="166"/>
        <end position="191"/>
    </location>
</feature>
<dbReference type="AlphaFoldDB" id="A0A653CXM6"/>
<evidence type="ECO:0000256" key="2">
    <source>
        <dbReference type="SAM" id="Phobius"/>
    </source>
</evidence>
<protein>
    <recommendedName>
        <fullName evidence="5">EB domain-containing protein</fullName>
    </recommendedName>
</protein>
<name>A0A653CXM6_CALMS</name>
<feature type="transmembrane region" description="Helical" evidence="2">
    <location>
        <begin position="209"/>
        <end position="227"/>
    </location>
</feature>
<keyword evidence="2" id="KW-1133">Transmembrane helix</keyword>
<proteinExistence type="predicted"/>
<evidence type="ECO:0000256" key="1">
    <source>
        <dbReference type="SAM" id="MobiDB-lite"/>
    </source>
</evidence>
<evidence type="ECO:0000313" key="3">
    <source>
        <dbReference type="EMBL" id="VEN52037.1"/>
    </source>
</evidence>